<dbReference type="Proteomes" id="UP000027153">
    <property type="component" value="Unassembled WGS sequence"/>
</dbReference>
<dbReference type="PATRIC" id="fig|1392998.3.peg.2221"/>
<dbReference type="Pfam" id="PF01558">
    <property type="entry name" value="POR"/>
    <property type="match status" value="1"/>
</dbReference>
<evidence type="ECO:0000313" key="5">
    <source>
        <dbReference type="EMBL" id="KCZ71493.1"/>
    </source>
</evidence>
<dbReference type="NCBIfam" id="TIGR02175">
    <property type="entry name" value="PorC_KorC"/>
    <property type="match status" value="1"/>
</dbReference>
<keyword evidence="6" id="KW-1185">Reference proteome</keyword>
<evidence type="ECO:0000256" key="3">
    <source>
        <dbReference type="ARBA" id="ARBA00049357"/>
    </source>
</evidence>
<comment type="catalytic activity">
    <reaction evidence="3">
        <text>2 oxidized [2Fe-2S]-[ferredoxin] + pyruvate + CoA = 2 reduced [2Fe-2S]-[ferredoxin] + acetyl-CoA + CO2 + H(+)</text>
        <dbReference type="Rhea" id="RHEA:12765"/>
        <dbReference type="Rhea" id="RHEA-COMP:10000"/>
        <dbReference type="Rhea" id="RHEA-COMP:10001"/>
        <dbReference type="ChEBI" id="CHEBI:15361"/>
        <dbReference type="ChEBI" id="CHEBI:15378"/>
        <dbReference type="ChEBI" id="CHEBI:16526"/>
        <dbReference type="ChEBI" id="CHEBI:33737"/>
        <dbReference type="ChEBI" id="CHEBI:33738"/>
        <dbReference type="ChEBI" id="CHEBI:57287"/>
        <dbReference type="ChEBI" id="CHEBI:57288"/>
        <dbReference type="EC" id="1.2.7.1"/>
    </reaction>
</comment>
<comment type="caution">
    <text evidence="5">The sequence shown here is derived from an EMBL/GenBank/DDBJ whole genome shotgun (WGS) entry which is preliminary data.</text>
</comment>
<name>A0A062V4H6_9EURY</name>
<evidence type="ECO:0000259" key="4">
    <source>
        <dbReference type="Pfam" id="PF01558"/>
    </source>
</evidence>
<dbReference type="NCBIfam" id="NF006321">
    <property type="entry name" value="PRK08534.1"/>
    <property type="match status" value="1"/>
</dbReference>
<dbReference type="GO" id="GO:0019164">
    <property type="term" value="F:pyruvate synthase activity"/>
    <property type="evidence" value="ECO:0007669"/>
    <property type="project" value="UniProtKB-EC"/>
</dbReference>
<dbReference type="EC" id="1.2.7.1" evidence="1"/>
<reference evidence="5 6" key="1">
    <citation type="journal article" date="2013" name="Nature">
        <title>Anaerobic oxidation of methane coupled to nitrate reduction in a novel archaeal lineage.</title>
        <authorList>
            <person name="Haroon M.F."/>
            <person name="Hu S."/>
            <person name="Shi Y."/>
            <person name="Imelfort M."/>
            <person name="Keller J."/>
            <person name="Hugenholtz P."/>
            <person name="Yuan Z."/>
            <person name="Tyson G.W."/>
        </authorList>
    </citation>
    <scope>NUCLEOTIDE SEQUENCE [LARGE SCALE GENOMIC DNA]</scope>
    <source>
        <strain evidence="5 6">ANME-2d</strain>
    </source>
</reference>
<accession>A0A062V4H6</accession>
<dbReference type="RefSeq" id="WP_048091468.1">
    <property type="nucleotide sequence ID" value="NZ_JMIY01000005.1"/>
</dbReference>
<dbReference type="SUPFAM" id="SSF53323">
    <property type="entry name" value="Pyruvate-ferredoxin oxidoreductase, PFOR, domain III"/>
    <property type="match status" value="1"/>
</dbReference>
<dbReference type="AlphaFoldDB" id="A0A062V4H6"/>
<dbReference type="InterPro" id="IPR002869">
    <property type="entry name" value="Pyrv_flavodox_OxRed_cen"/>
</dbReference>
<dbReference type="PANTHER" id="PTHR43366">
    <property type="entry name" value="PYRUVATE SYNTHASE SUBUNIT PORC"/>
    <property type="match status" value="1"/>
</dbReference>
<dbReference type="OrthoDB" id="372091at2157"/>
<feature type="domain" description="Pyruvate/ketoisovalerate oxidoreductase catalytic" evidence="4">
    <location>
        <begin position="10"/>
        <end position="175"/>
    </location>
</feature>
<dbReference type="InterPro" id="IPR051626">
    <property type="entry name" value="Oxidoreductase_gamma_subunit"/>
</dbReference>
<keyword evidence="2 5" id="KW-0560">Oxidoreductase</keyword>
<evidence type="ECO:0000256" key="1">
    <source>
        <dbReference type="ARBA" id="ARBA00012822"/>
    </source>
</evidence>
<evidence type="ECO:0000256" key="2">
    <source>
        <dbReference type="ARBA" id="ARBA00023002"/>
    </source>
</evidence>
<dbReference type="Gene3D" id="3.40.920.10">
    <property type="entry name" value="Pyruvate-ferredoxin oxidoreductase, PFOR, domain III"/>
    <property type="match status" value="1"/>
</dbReference>
<keyword evidence="5" id="KW-0670">Pyruvate</keyword>
<dbReference type="PANTHER" id="PTHR43366:SF1">
    <property type="entry name" value="PYRUVATE SYNTHASE SUBUNIT PORC"/>
    <property type="match status" value="1"/>
</dbReference>
<evidence type="ECO:0000313" key="6">
    <source>
        <dbReference type="Proteomes" id="UP000027153"/>
    </source>
</evidence>
<dbReference type="EMBL" id="JMIY01000005">
    <property type="protein sequence ID" value="KCZ71493.1"/>
    <property type="molecule type" value="Genomic_DNA"/>
</dbReference>
<gene>
    <name evidence="5" type="ORF">ANME2D_02224</name>
</gene>
<dbReference type="InterPro" id="IPR019752">
    <property type="entry name" value="Pyrv/ketoisovalerate_OxRed_cat"/>
</dbReference>
<protein>
    <recommendedName>
        <fullName evidence="1">pyruvate synthase</fullName>
        <ecNumber evidence="1">1.2.7.1</ecNumber>
    </recommendedName>
</protein>
<organism evidence="5 6">
    <name type="scientific">Candidatus Methanoperedens nitratireducens</name>
    <dbReference type="NCBI Taxonomy" id="1392998"/>
    <lineage>
        <taxon>Archaea</taxon>
        <taxon>Methanobacteriati</taxon>
        <taxon>Methanobacteriota</taxon>
        <taxon>Stenosarchaea group</taxon>
        <taxon>Methanomicrobia</taxon>
        <taxon>Methanosarcinales</taxon>
        <taxon>ANME-2 cluster</taxon>
        <taxon>Candidatus Methanoperedentaceae</taxon>
        <taxon>Candidatus Methanoperedens</taxon>
    </lineage>
</organism>
<dbReference type="InterPro" id="IPR011894">
    <property type="entry name" value="PorC_KorC"/>
</dbReference>
<proteinExistence type="predicted"/>
<sequence>MKEIRIHGRGGQGSVTAAELLAVAAFEDGKYSQAFPAFGVERRGAPVTAFVRLSDKPIRLRSQIYEPDYVIVQDATLVDVVDVEKGAKCDGIILINTEKNPSSFKFDTKASIKTLDATKLAMDFIGKPIVNTTLIGAFAGVSGLIRPESIINAVMERFPGPIGEKNAKAIQAAYDLMETQR</sequence>